<evidence type="ECO:0000313" key="2">
    <source>
        <dbReference type="EMBL" id="KAJ4981913.1"/>
    </source>
</evidence>
<dbReference type="Proteomes" id="UP001141806">
    <property type="component" value="Unassembled WGS sequence"/>
</dbReference>
<gene>
    <name evidence="2" type="ORF">NE237_032750</name>
</gene>
<keyword evidence="3" id="KW-1185">Reference proteome</keyword>
<dbReference type="AlphaFoldDB" id="A0A9Q0R3D3"/>
<feature type="signal peptide" evidence="1">
    <location>
        <begin position="1"/>
        <end position="28"/>
    </location>
</feature>
<feature type="chain" id="PRO_5040333271" description="Pollen Ole e 1 allergen and extensin family protein" evidence="1">
    <location>
        <begin position="29"/>
        <end position="199"/>
    </location>
</feature>
<dbReference type="EMBL" id="JAMYWD010000001">
    <property type="protein sequence ID" value="KAJ4981913.1"/>
    <property type="molecule type" value="Genomic_DNA"/>
</dbReference>
<dbReference type="Pfam" id="PF01190">
    <property type="entry name" value="Pollen_Ole_e_1"/>
    <property type="match status" value="1"/>
</dbReference>
<keyword evidence="1" id="KW-0732">Signal</keyword>
<dbReference type="PANTHER" id="PTHR47273">
    <property type="entry name" value="EXPRESSED PROTEIN"/>
    <property type="match status" value="1"/>
</dbReference>
<dbReference type="OrthoDB" id="744797at2759"/>
<sequence length="199" mass="21984">MNSSKGHGCFSILIFIFIITVKLRSSTARPEKESPFVELFTHAELVETAGYGEAKLSSVLVTGEVLCNGRMDGDDEPHATPVSGAKVAVTCKSKTQKMKKPDTTEALTDEYGDFMIDLPSHLHAIPNLEKECFLKVLSQPEHSPCNRAIIRKPQGLRLASIGNGIRTYTTGTITLYQPHQTSNLGGQSWRNEPLERLWN</sequence>
<evidence type="ECO:0000313" key="3">
    <source>
        <dbReference type="Proteomes" id="UP001141806"/>
    </source>
</evidence>
<evidence type="ECO:0000256" key="1">
    <source>
        <dbReference type="SAM" id="SignalP"/>
    </source>
</evidence>
<name>A0A9Q0R3D3_9MAGN</name>
<comment type="caution">
    <text evidence="2">The sequence shown here is derived from an EMBL/GenBank/DDBJ whole genome shotgun (WGS) entry which is preliminary data.</text>
</comment>
<evidence type="ECO:0008006" key="4">
    <source>
        <dbReference type="Google" id="ProtNLM"/>
    </source>
</evidence>
<reference evidence="2" key="1">
    <citation type="journal article" date="2023" name="Plant J.">
        <title>The genome of the king protea, Protea cynaroides.</title>
        <authorList>
            <person name="Chang J."/>
            <person name="Duong T.A."/>
            <person name="Schoeman C."/>
            <person name="Ma X."/>
            <person name="Roodt D."/>
            <person name="Barker N."/>
            <person name="Li Z."/>
            <person name="Van de Peer Y."/>
            <person name="Mizrachi E."/>
        </authorList>
    </citation>
    <scope>NUCLEOTIDE SEQUENCE</scope>
    <source>
        <tissue evidence="2">Young leaves</tissue>
    </source>
</reference>
<organism evidence="2 3">
    <name type="scientific">Protea cynaroides</name>
    <dbReference type="NCBI Taxonomy" id="273540"/>
    <lineage>
        <taxon>Eukaryota</taxon>
        <taxon>Viridiplantae</taxon>
        <taxon>Streptophyta</taxon>
        <taxon>Embryophyta</taxon>
        <taxon>Tracheophyta</taxon>
        <taxon>Spermatophyta</taxon>
        <taxon>Magnoliopsida</taxon>
        <taxon>Proteales</taxon>
        <taxon>Proteaceae</taxon>
        <taxon>Protea</taxon>
    </lineage>
</organism>
<dbReference type="PANTHER" id="PTHR47273:SF6">
    <property type="entry name" value="POLLEN OLE E 1 ALLERGEN AND EXTENSIN FAMILY PROTEIN"/>
    <property type="match status" value="1"/>
</dbReference>
<protein>
    <recommendedName>
        <fullName evidence="4">Pollen Ole e 1 allergen and extensin family protein</fullName>
    </recommendedName>
</protein>
<proteinExistence type="predicted"/>
<accession>A0A9Q0R3D3</accession>